<keyword evidence="2" id="KW-1185">Reference proteome</keyword>
<evidence type="ECO:0000313" key="1">
    <source>
        <dbReference type="EMBL" id="KGX86041.1"/>
    </source>
</evidence>
<protein>
    <submittedName>
        <fullName evidence="1">Hydrolase</fullName>
    </submittedName>
</protein>
<dbReference type="Proteomes" id="UP000030403">
    <property type="component" value="Unassembled WGS sequence"/>
</dbReference>
<gene>
    <name evidence="1" type="ORF">N783_12820</name>
</gene>
<dbReference type="Gene3D" id="3.40.50.1820">
    <property type="entry name" value="alpha/beta hydrolase"/>
    <property type="match status" value="1"/>
</dbReference>
<dbReference type="EMBL" id="AVPF01000034">
    <property type="protein sequence ID" value="KGX86041.1"/>
    <property type="molecule type" value="Genomic_DNA"/>
</dbReference>
<sequence length="252" mass="29764">MYESSTSMTRAFRLDNQPCLLHIPEKPNGYLVLYLGDSGHYVEDNQAFWLEHPERSKFIHYLLDKGYTLFTSNLYGNAWGSKKSVHLLNQLYQHVRRQVTVNPYIHVVAEGMGALTALHWQEKHNMAFRSMTFFTPCLSLKALYEQEQMNQLYFKRFKKELAQSYEIDENHIDHEIIKDYQMPKTSSPVLIFHDVANPYYTVHNHSRRFEEQQQEADHTVELKLAIQPILPRVTSTVLQFLRSYESTLENPY</sequence>
<keyword evidence="1" id="KW-0378">Hydrolase</keyword>
<reference evidence="1 2" key="1">
    <citation type="submission" date="2013-08" db="EMBL/GenBank/DDBJ databases">
        <authorList>
            <person name="Huang J."/>
            <person name="Wang G."/>
        </authorList>
    </citation>
    <scope>NUCLEOTIDE SEQUENCE [LARGE SCALE GENOMIC DNA]</scope>
    <source>
        <strain evidence="1 2">BH030004</strain>
    </source>
</reference>
<dbReference type="STRING" id="1385511.GCA_000425225_00650"/>
<dbReference type="InterPro" id="IPR029058">
    <property type="entry name" value="AB_hydrolase_fold"/>
</dbReference>
<dbReference type="GO" id="GO:0016787">
    <property type="term" value="F:hydrolase activity"/>
    <property type="evidence" value="ECO:0007669"/>
    <property type="project" value="UniProtKB-KW"/>
</dbReference>
<accession>A0A0A5FYY4</accession>
<proteinExistence type="predicted"/>
<name>A0A0A5FYY4_9BACI</name>
<dbReference type="AlphaFoldDB" id="A0A0A5FYY4"/>
<dbReference type="OrthoDB" id="2986585at2"/>
<dbReference type="eggNOG" id="COG1506">
    <property type="taxonomic scope" value="Bacteria"/>
</dbReference>
<evidence type="ECO:0000313" key="2">
    <source>
        <dbReference type="Proteomes" id="UP000030403"/>
    </source>
</evidence>
<comment type="caution">
    <text evidence="1">The sequence shown here is derived from an EMBL/GenBank/DDBJ whole genome shotgun (WGS) entry which is preliminary data.</text>
</comment>
<organism evidence="1 2">
    <name type="scientific">Pontibacillus marinus BH030004 = DSM 16465</name>
    <dbReference type="NCBI Taxonomy" id="1385511"/>
    <lineage>
        <taxon>Bacteria</taxon>
        <taxon>Bacillati</taxon>
        <taxon>Bacillota</taxon>
        <taxon>Bacilli</taxon>
        <taxon>Bacillales</taxon>
        <taxon>Bacillaceae</taxon>
        <taxon>Pontibacillus</taxon>
    </lineage>
</organism>
<dbReference type="RefSeq" id="WP_051255200.1">
    <property type="nucleotide sequence ID" value="NZ_AVPF01000034.1"/>
</dbReference>
<dbReference type="SUPFAM" id="SSF53474">
    <property type="entry name" value="alpha/beta-Hydrolases"/>
    <property type="match status" value="1"/>
</dbReference>